<dbReference type="InterPro" id="IPR012340">
    <property type="entry name" value="NA-bd_OB-fold"/>
</dbReference>
<dbReference type="InterPro" id="IPR000866">
    <property type="entry name" value="AhpC/TSA"/>
</dbReference>
<dbReference type="InterPro" id="IPR011129">
    <property type="entry name" value="CSD"/>
</dbReference>
<dbReference type="GO" id="GO:0003676">
    <property type="term" value="F:nucleic acid binding"/>
    <property type="evidence" value="ECO:0007669"/>
    <property type="project" value="InterPro"/>
</dbReference>
<evidence type="ECO:0000259" key="1">
    <source>
        <dbReference type="PROSITE" id="PS51352"/>
    </source>
</evidence>
<reference evidence="3" key="2">
    <citation type="submission" date="2019-11" db="EMBL/GenBank/DDBJ databases">
        <title>Improved Assembly of Tolypothrix boutellei genome.</title>
        <authorList>
            <person name="Sarangi A.N."/>
            <person name="Mukherjee M."/>
            <person name="Ghosh S."/>
            <person name="Singh D."/>
            <person name="Das A."/>
            <person name="Kant S."/>
            <person name="Prusty A."/>
            <person name="Tripathy S."/>
        </authorList>
    </citation>
    <scope>NUCLEOTIDE SEQUENCE</scope>
    <source>
        <strain evidence="3">VB521301</strain>
    </source>
</reference>
<dbReference type="InterPro" id="IPR002059">
    <property type="entry name" value="CSP_DNA-bd"/>
</dbReference>
<gene>
    <name evidence="4" type="ORF">DA73_0225150</name>
    <name evidence="3" type="ORF">DA73_0400002375</name>
</gene>
<evidence type="ECO:0000313" key="5">
    <source>
        <dbReference type="Proteomes" id="UP000029738"/>
    </source>
</evidence>
<dbReference type="InterPro" id="IPR050181">
    <property type="entry name" value="Cold_shock_domain"/>
</dbReference>
<evidence type="ECO:0000313" key="4">
    <source>
        <dbReference type="EMBL" id="KIE09630.1"/>
    </source>
</evidence>
<dbReference type="PROSITE" id="PS51857">
    <property type="entry name" value="CSD_2"/>
    <property type="match status" value="1"/>
</dbReference>
<sequence length="276" mass="31502">MTANLQPGDRFINAELPNHKNELVKLSDFTQPSLMDRHMGFTDGYPLIVVFYRGFFCPRDREQLSQLVRFQSELAVNYGSLVTISVDPPLVQAAFRAGLGAQWSFLCDEKRELIKQINILDSTEGEYAYRAQPYTFILRPDLTIYKIYNGWFFVGRPTLEELRHDLRAIMETRSDYRYEAYDTDQVKQVRIPQQEWLNGGPPLGANGRTVLQGTVRWFDLKTGNGAIGRNDGGEDVFFNFTAIPGEGYRTISAGTAVKFELAQSQFGWVARNVRSM</sequence>
<dbReference type="InterPro" id="IPR036249">
    <property type="entry name" value="Thioredoxin-like_sf"/>
</dbReference>
<protein>
    <submittedName>
        <fullName evidence="3">Cold shock domain-containing protein</fullName>
    </submittedName>
    <submittedName>
        <fullName evidence="4">Cold-shock protein</fullName>
    </submittedName>
</protein>
<dbReference type="InterPro" id="IPR013766">
    <property type="entry name" value="Thioredoxin_domain"/>
</dbReference>
<dbReference type="CDD" id="cd04458">
    <property type="entry name" value="CSP_CDS"/>
    <property type="match status" value="1"/>
</dbReference>
<evidence type="ECO:0000313" key="3">
    <source>
        <dbReference type="EMBL" id="KAF3884444.1"/>
    </source>
</evidence>
<reference evidence="4" key="1">
    <citation type="journal article" date="2015" name="Genome Announc.">
        <title>Draft Genome Sequence of Tolypothrix boutellei Strain VB521301.</title>
        <authorList>
            <person name="Chandrababunaidu M.M."/>
            <person name="Singh D."/>
            <person name="Sen D."/>
            <person name="Bhan S."/>
            <person name="Das S."/>
            <person name="Gupta A."/>
            <person name="Adhikary S.P."/>
            <person name="Tripathy S."/>
        </authorList>
    </citation>
    <scope>NUCLEOTIDE SEQUENCE</scope>
    <source>
        <strain evidence="4">VB521301</strain>
    </source>
</reference>
<proteinExistence type="predicted"/>
<keyword evidence="5" id="KW-1185">Reference proteome</keyword>
<dbReference type="GO" id="GO:0016491">
    <property type="term" value="F:oxidoreductase activity"/>
    <property type="evidence" value="ECO:0007669"/>
    <property type="project" value="InterPro"/>
</dbReference>
<name>A0A0C1RBD8_9CYAN</name>
<dbReference type="Pfam" id="PF00578">
    <property type="entry name" value="AhpC-TSA"/>
    <property type="match status" value="1"/>
</dbReference>
<dbReference type="RefSeq" id="WP_038107262.1">
    <property type="nucleotide sequence ID" value="NZ_JHEG04000001.1"/>
</dbReference>
<dbReference type="AlphaFoldDB" id="A0A0C1RBD8"/>
<dbReference type="PROSITE" id="PS51352">
    <property type="entry name" value="THIOREDOXIN_2"/>
    <property type="match status" value="1"/>
</dbReference>
<dbReference type="Gene3D" id="3.40.30.10">
    <property type="entry name" value="Glutaredoxin"/>
    <property type="match status" value="1"/>
</dbReference>
<dbReference type="Gene3D" id="2.40.50.140">
    <property type="entry name" value="Nucleic acid-binding proteins"/>
    <property type="match status" value="1"/>
</dbReference>
<accession>A0A0C1RBD8</accession>
<dbReference type="PANTHER" id="PTHR11544">
    <property type="entry name" value="COLD SHOCK DOMAIN CONTAINING PROTEINS"/>
    <property type="match status" value="1"/>
</dbReference>
<dbReference type="SUPFAM" id="SSF50249">
    <property type="entry name" value="Nucleic acid-binding proteins"/>
    <property type="match status" value="1"/>
</dbReference>
<dbReference type="STRING" id="1479485.DA73_0225150"/>
<dbReference type="Proteomes" id="UP000029738">
    <property type="component" value="Unassembled WGS sequence"/>
</dbReference>
<dbReference type="SUPFAM" id="SSF52833">
    <property type="entry name" value="Thioredoxin-like"/>
    <property type="match status" value="1"/>
</dbReference>
<dbReference type="PRINTS" id="PR00050">
    <property type="entry name" value="COLDSHOCK"/>
</dbReference>
<dbReference type="EMBL" id="JHEG02000054">
    <property type="protein sequence ID" value="KIE09630.1"/>
    <property type="molecule type" value="Genomic_DNA"/>
</dbReference>
<feature type="domain" description="Thioredoxin" evidence="1">
    <location>
        <begin position="5"/>
        <end position="171"/>
    </location>
</feature>
<dbReference type="Pfam" id="PF00313">
    <property type="entry name" value="CSD"/>
    <property type="match status" value="1"/>
</dbReference>
<dbReference type="SMART" id="SM00357">
    <property type="entry name" value="CSP"/>
    <property type="match status" value="1"/>
</dbReference>
<dbReference type="OrthoDB" id="9800919at2"/>
<comment type="caution">
    <text evidence="4">The sequence shown here is derived from an EMBL/GenBank/DDBJ whole genome shotgun (WGS) entry which is preliminary data.</text>
</comment>
<organism evidence="4">
    <name type="scientific">Tolypothrix bouteillei VB521301</name>
    <dbReference type="NCBI Taxonomy" id="1479485"/>
    <lineage>
        <taxon>Bacteria</taxon>
        <taxon>Bacillati</taxon>
        <taxon>Cyanobacteriota</taxon>
        <taxon>Cyanophyceae</taxon>
        <taxon>Nostocales</taxon>
        <taxon>Tolypothrichaceae</taxon>
        <taxon>Tolypothrix</taxon>
    </lineage>
</organism>
<evidence type="ECO:0000259" key="2">
    <source>
        <dbReference type="PROSITE" id="PS51857"/>
    </source>
</evidence>
<dbReference type="EMBL" id="JHEG04000001">
    <property type="protein sequence ID" value="KAF3884444.1"/>
    <property type="molecule type" value="Genomic_DNA"/>
</dbReference>
<dbReference type="GO" id="GO:0016209">
    <property type="term" value="F:antioxidant activity"/>
    <property type="evidence" value="ECO:0007669"/>
    <property type="project" value="InterPro"/>
</dbReference>
<feature type="domain" description="CSD" evidence="2">
    <location>
        <begin position="210"/>
        <end position="275"/>
    </location>
</feature>